<keyword evidence="3" id="KW-1185">Reference proteome</keyword>
<dbReference type="RefSeq" id="WP_269028684.1">
    <property type="nucleotide sequence ID" value="NZ_JANRML010000140.1"/>
</dbReference>
<dbReference type="Proteomes" id="UP001071110">
    <property type="component" value="Unassembled WGS sequence"/>
</dbReference>
<feature type="non-terminal residue" evidence="2">
    <location>
        <position position="184"/>
    </location>
</feature>
<feature type="non-terminal residue" evidence="2">
    <location>
        <position position="1"/>
    </location>
</feature>
<feature type="region of interest" description="Disordered" evidence="1">
    <location>
        <begin position="1"/>
        <end position="59"/>
    </location>
</feature>
<gene>
    <name evidence="2" type="ORF">NUW87_11590</name>
</gene>
<comment type="caution">
    <text evidence="2">The sequence shown here is derived from an EMBL/GenBank/DDBJ whole genome shotgun (WGS) entry which is preliminary data.</text>
</comment>
<evidence type="ECO:0000313" key="2">
    <source>
        <dbReference type="EMBL" id="MCZ2221993.1"/>
    </source>
</evidence>
<organism evidence="2 3">
    <name type="scientific">Corynebacterium pilbarense</name>
    <dbReference type="NCBI Taxonomy" id="1288393"/>
    <lineage>
        <taxon>Bacteria</taxon>
        <taxon>Bacillati</taxon>
        <taxon>Actinomycetota</taxon>
        <taxon>Actinomycetes</taxon>
        <taxon>Mycobacteriales</taxon>
        <taxon>Corynebacteriaceae</taxon>
        <taxon>Corynebacterium</taxon>
    </lineage>
</organism>
<evidence type="ECO:0000256" key="1">
    <source>
        <dbReference type="SAM" id="MobiDB-lite"/>
    </source>
</evidence>
<feature type="compositionally biased region" description="Basic and acidic residues" evidence="1">
    <location>
        <begin position="36"/>
        <end position="54"/>
    </location>
</feature>
<reference evidence="2" key="1">
    <citation type="submission" date="2022-08" db="EMBL/GenBank/DDBJ databases">
        <title>Corynebacterium sp. nov., isolated from clinical breast specimens.</title>
        <authorList>
            <person name="Zhang T."/>
        </authorList>
    </citation>
    <scope>NUCLEOTIDE SEQUENCE</scope>
    <source>
        <strain evidence="2">CCUG 57942</strain>
    </source>
</reference>
<dbReference type="EMBL" id="JANRML010000140">
    <property type="protein sequence ID" value="MCZ2221993.1"/>
    <property type="molecule type" value="Genomic_DNA"/>
</dbReference>
<protein>
    <submittedName>
        <fullName evidence="2">Uncharacterized protein</fullName>
    </submittedName>
</protein>
<dbReference type="AlphaFoldDB" id="A0A9Q4NSK4"/>
<accession>A0A9Q4NSK4</accession>
<feature type="compositionally biased region" description="Basic and acidic residues" evidence="1">
    <location>
        <begin position="1"/>
        <end position="19"/>
    </location>
</feature>
<sequence length="184" mass="21113">SRDVTFHEETAFRRARDLVCDTEEQEAPTHDSPSPDEQREEASEIEADPSRDSIEFPMELPPVKRKQAWCREILREAERHSAPKGTFRERKKPDKYSSLIAHLNTVIDSKPSTFVDASKHQVWKDAMNEEYDSILKNEDPVLLIKDTSHTNSIHKIYLTAMEGTDRLKTGDTLVIYRTASDGKS</sequence>
<proteinExistence type="predicted"/>
<evidence type="ECO:0000313" key="3">
    <source>
        <dbReference type="Proteomes" id="UP001071110"/>
    </source>
</evidence>
<name>A0A9Q4NSK4_9CORY</name>